<gene>
    <name evidence="1" type="ORF">PHYPA_025253</name>
</gene>
<dbReference type="EMBL" id="ABEU02000020">
    <property type="protein sequence ID" value="PNR33310.1"/>
    <property type="molecule type" value="Genomic_DNA"/>
</dbReference>
<reference evidence="2" key="3">
    <citation type="submission" date="2020-12" db="UniProtKB">
        <authorList>
            <consortium name="EnsemblPlants"/>
        </authorList>
    </citation>
    <scope>IDENTIFICATION</scope>
</reference>
<keyword evidence="3" id="KW-1185">Reference proteome</keyword>
<evidence type="ECO:0000313" key="1">
    <source>
        <dbReference type="EMBL" id="PNR33310.1"/>
    </source>
</evidence>
<reference evidence="1 3" key="2">
    <citation type="journal article" date="2018" name="Plant J.">
        <title>The Physcomitrella patens chromosome-scale assembly reveals moss genome structure and evolution.</title>
        <authorList>
            <person name="Lang D."/>
            <person name="Ullrich K.K."/>
            <person name="Murat F."/>
            <person name="Fuchs J."/>
            <person name="Jenkins J."/>
            <person name="Haas F.B."/>
            <person name="Piednoel M."/>
            <person name="Gundlach H."/>
            <person name="Van Bel M."/>
            <person name="Meyberg R."/>
            <person name="Vives C."/>
            <person name="Morata J."/>
            <person name="Symeonidi A."/>
            <person name="Hiss M."/>
            <person name="Muchero W."/>
            <person name="Kamisugi Y."/>
            <person name="Saleh O."/>
            <person name="Blanc G."/>
            <person name="Decker E.L."/>
            <person name="van Gessel N."/>
            <person name="Grimwood J."/>
            <person name="Hayes R.D."/>
            <person name="Graham S.W."/>
            <person name="Gunter L.E."/>
            <person name="McDaniel S.F."/>
            <person name="Hoernstein S.N.W."/>
            <person name="Larsson A."/>
            <person name="Li F.W."/>
            <person name="Perroud P.F."/>
            <person name="Phillips J."/>
            <person name="Ranjan P."/>
            <person name="Rokshar D.S."/>
            <person name="Rothfels C.J."/>
            <person name="Schneider L."/>
            <person name="Shu S."/>
            <person name="Stevenson D.W."/>
            <person name="Thummler F."/>
            <person name="Tillich M."/>
            <person name="Villarreal Aguilar J.C."/>
            <person name="Widiez T."/>
            <person name="Wong G.K."/>
            <person name="Wymore A."/>
            <person name="Zhang Y."/>
            <person name="Zimmer A.D."/>
            <person name="Quatrano R.S."/>
            <person name="Mayer K.F.X."/>
            <person name="Goodstein D."/>
            <person name="Casacuberta J.M."/>
            <person name="Vandepoele K."/>
            <person name="Reski R."/>
            <person name="Cuming A.C."/>
            <person name="Tuskan G.A."/>
            <person name="Maumus F."/>
            <person name="Salse J."/>
            <person name="Schmutz J."/>
            <person name="Rensing S.A."/>
        </authorList>
    </citation>
    <scope>NUCLEOTIDE SEQUENCE [LARGE SCALE GENOMIC DNA]</scope>
    <source>
        <strain evidence="2 3">cv. Gransden 2004</strain>
    </source>
</reference>
<dbReference type="EnsemblPlants" id="Pp3c20_17390V3.1">
    <property type="protein sequence ID" value="Pp3c20_17390V3.1"/>
    <property type="gene ID" value="Pp3c20_17390"/>
</dbReference>
<protein>
    <submittedName>
        <fullName evidence="1 2">Uncharacterized protein</fullName>
    </submittedName>
</protein>
<dbReference type="Gramene" id="Pp3c20_17390V3.1">
    <property type="protein sequence ID" value="Pp3c20_17390V3.1"/>
    <property type="gene ID" value="Pp3c20_17390"/>
</dbReference>
<reference evidence="1 3" key="1">
    <citation type="journal article" date="2008" name="Science">
        <title>The Physcomitrella genome reveals evolutionary insights into the conquest of land by plants.</title>
        <authorList>
            <person name="Rensing S."/>
            <person name="Lang D."/>
            <person name="Zimmer A."/>
            <person name="Terry A."/>
            <person name="Salamov A."/>
            <person name="Shapiro H."/>
            <person name="Nishiyama T."/>
            <person name="Perroud P.-F."/>
            <person name="Lindquist E."/>
            <person name="Kamisugi Y."/>
            <person name="Tanahashi T."/>
            <person name="Sakakibara K."/>
            <person name="Fujita T."/>
            <person name="Oishi K."/>
            <person name="Shin-I T."/>
            <person name="Kuroki Y."/>
            <person name="Toyoda A."/>
            <person name="Suzuki Y."/>
            <person name="Hashimoto A."/>
            <person name="Yamaguchi K."/>
            <person name="Sugano A."/>
            <person name="Kohara Y."/>
            <person name="Fujiyama A."/>
            <person name="Anterola A."/>
            <person name="Aoki S."/>
            <person name="Ashton N."/>
            <person name="Barbazuk W.B."/>
            <person name="Barker E."/>
            <person name="Bennetzen J."/>
            <person name="Bezanilla M."/>
            <person name="Blankenship R."/>
            <person name="Cho S.H."/>
            <person name="Dutcher S."/>
            <person name="Estelle M."/>
            <person name="Fawcett J.A."/>
            <person name="Gundlach H."/>
            <person name="Hanada K."/>
            <person name="Heyl A."/>
            <person name="Hicks K.A."/>
            <person name="Hugh J."/>
            <person name="Lohr M."/>
            <person name="Mayer K."/>
            <person name="Melkozernov A."/>
            <person name="Murata T."/>
            <person name="Nelson D."/>
            <person name="Pils B."/>
            <person name="Prigge M."/>
            <person name="Reiss B."/>
            <person name="Renner T."/>
            <person name="Rombauts S."/>
            <person name="Rushton P."/>
            <person name="Sanderfoot A."/>
            <person name="Schween G."/>
            <person name="Shiu S.-H."/>
            <person name="Stueber K."/>
            <person name="Theodoulou F.L."/>
            <person name="Tu H."/>
            <person name="Van de Peer Y."/>
            <person name="Verrier P.J."/>
            <person name="Waters E."/>
            <person name="Wood A."/>
            <person name="Yang L."/>
            <person name="Cove D."/>
            <person name="Cuming A."/>
            <person name="Hasebe M."/>
            <person name="Lucas S."/>
            <person name="Mishler D.B."/>
            <person name="Reski R."/>
            <person name="Grigoriev I."/>
            <person name="Quatrano R.S."/>
            <person name="Boore J.L."/>
        </authorList>
    </citation>
    <scope>NUCLEOTIDE SEQUENCE [LARGE SCALE GENOMIC DNA]</scope>
    <source>
        <strain evidence="2 3">cv. Gransden 2004</strain>
    </source>
</reference>
<proteinExistence type="predicted"/>
<dbReference type="InParanoid" id="A0A2K1IVL2"/>
<evidence type="ECO:0000313" key="2">
    <source>
        <dbReference type="EnsemblPlants" id="Pp3c20_17390V3.1"/>
    </source>
</evidence>
<name>A0A2K1IVL2_PHYPA</name>
<evidence type="ECO:0000313" key="3">
    <source>
        <dbReference type="Proteomes" id="UP000006727"/>
    </source>
</evidence>
<dbReference type="AlphaFoldDB" id="A0A2K1IVL2"/>
<dbReference type="Proteomes" id="UP000006727">
    <property type="component" value="Chromosome 20"/>
</dbReference>
<organism evidence="1">
    <name type="scientific">Physcomitrium patens</name>
    <name type="common">Spreading-leaved earth moss</name>
    <name type="synonym">Physcomitrella patens</name>
    <dbReference type="NCBI Taxonomy" id="3218"/>
    <lineage>
        <taxon>Eukaryota</taxon>
        <taxon>Viridiplantae</taxon>
        <taxon>Streptophyta</taxon>
        <taxon>Embryophyta</taxon>
        <taxon>Bryophyta</taxon>
        <taxon>Bryophytina</taxon>
        <taxon>Bryopsida</taxon>
        <taxon>Funariidae</taxon>
        <taxon>Funariales</taxon>
        <taxon>Funariaceae</taxon>
        <taxon>Physcomitrium</taxon>
    </lineage>
</organism>
<accession>A0A2K1IVL2</accession>
<sequence length="37" mass="3881">MVTVVGNSVNGDRMATAIVADSAAVRRINIMESVGYI</sequence>